<dbReference type="PROSITE" id="PS01124">
    <property type="entry name" value="HTH_ARAC_FAMILY_2"/>
    <property type="match status" value="1"/>
</dbReference>
<evidence type="ECO:0000256" key="1">
    <source>
        <dbReference type="ARBA" id="ARBA00023015"/>
    </source>
</evidence>
<keyword evidence="1" id="KW-0805">Transcription regulation</keyword>
<evidence type="ECO:0000259" key="5">
    <source>
        <dbReference type="PROSITE" id="PS01124"/>
    </source>
</evidence>
<protein>
    <submittedName>
        <fullName evidence="6">Helix-turn-helix domain-containing protein</fullName>
    </submittedName>
</protein>
<dbReference type="InterPro" id="IPR018060">
    <property type="entry name" value="HTH_AraC"/>
</dbReference>
<accession>A0ABY4GDY1</accession>
<gene>
    <name evidence="6" type="ORF">MUN86_25795</name>
</gene>
<feature type="domain" description="HTH araC/xylS-type" evidence="5">
    <location>
        <begin position="97"/>
        <end position="199"/>
    </location>
</feature>
<keyword evidence="6" id="KW-0614">Plasmid</keyword>
<dbReference type="Gene3D" id="1.10.10.60">
    <property type="entry name" value="Homeodomain-like"/>
    <property type="match status" value="1"/>
</dbReference>
<geneLocation type="plasmid" evidence="6 7">
    <name>unnamed3</name>
</geneLocation>
<evidence type="ECO:0000313" key="7">
    <source>
        <dbReference type="Proteomes" id="UP000830401"/>
    </source>
</evidence>
<dbReference type="EMBL" id="CP095064">
    <property type="protein sequence ID" value="UOQ69132.1"/>
    <property type="molecule type" value="Genomic_DNA"/>
</dbReference>
<keyword evidence="7" id="KW-1185">Reference proteome</keyword>
<feature type="signal peptide" evidence="4">
    <location>
        <begin position="1"/>
        <end position="21"/>
    </location>
</feature>
<evidence type="ECO:0000256" key="4">
    <source>
        <dbReference type="SAM" id="SignalP"/>
    </source>
</evidence>
<dbReference type="Pfam" id="PF12833">
    <property type="entry name" value="HTH_18"/>
    <property type="match status" value="1"/>
</dbReference>
<keyword evidence="3" id="KW-0804">Transcription</keyword>
<dbReference type="SMART" id="SM00342">
    <property type="entry name" value="HTH_ARAC"/>
    <property type="match status" value="1"/>
</dbReference>
<keyword evidence="4" id="KW-0732">Signal</keyword>
<proteinExistence type="predicted"/>
<organism evidence="6 7">
    <name type="scientific">Hymenobacter volaticus</name>
    <dbReference type="NCBI Taxonomy" id="2932254"/>
    <lineage>
        <taxon>Bacteria</taxon>
        <taxon>Pseudomonadati</taxon>
        <taxon>Bacteroidota</taxon>
        <taxon>Cytophagia</taxon>
        <taxon>Cytophagales</taxon>
        <taxon>Hymenobacteraceae</taxon>
        <taxon>Hymenobacter</taxon>
    </lineage>
</organism>
<sequence>MGIARRLCPLAALCSLAAALARPCGIAGVFFRPGVVHHLLRYPMHELTSQPLDLEAFFGPPVRLLQAQLQDALSPAARVERLDAFLSDRLPVLAQSPTYSDYILHQLAQHPGAGAVQAWARELRVSRQFLARHFAEQVGRSPKQMSRVVRFNALHQALVQAPPPSWLDLVYQFNYYDQAHLIKDFTAFTGLSPTTYQHAPSAAADFYAGRR</sequence>
<evidence type="ECO:0000256" key="2">
    <source>
        <dbReference type="ARBA" id="ARBA00023125"/>
    </source>
</evidence>
<dbReference type="InterPro" id="IPR050204">
    <property type="entry name" value="AraC_XylS_family_regulators"/>
</dbReference>
<dbReference type="PANTHER" id="PTHR46796">
    <property type="entry name" value="HTH-TYPE TRANSCRIPTIONAL ACTIVATOR RHAS-RELATED"/>
    <property type="match status" value="1"/>
</dbReference>
<dbReference type="RefSeq" id="WP_245126886.1">
    <property type="nucleotide sequence ID" value="NZ_CP095064.1"/>
</dbReference>
<reference evidence="6" key="1">
    <citation type="submission" date="2022-04" db="EMBL/GenBank/DDBJ databases">
        <title>Hymenobacter sp. isolated from the air.</title>
        <authorList>
            <person name="Won M."/>
            <person name="Lee C.-M."/>
            <person name="Woen H.-Y."/>
            <person name="Kwon S.-W."/>
        </authorList>
    </citation>
    <scope>NUCLEOTIDE SEQUENCE</scope>
    <source>
        <strain evidence="6">5420S-77</strain>
        <plasmid evidence="6">unnamed3</plasmid>
    </source>
</reference>
<evidence type="ECO:0000256" key="3">
    <source>
        <dbReference type="ARBA" id="ARBA00023163"/>
    </source>
</evidence>
<keyword evidence="2" id="KW-0238">DNA-binding</keyword>
<evidence type="ECO:0000313" key="6">
    <source>
        <dbReference type="EMBL" id="UOQ69132.1"/>
    </source>
</evidence>
<name>A0ABY4GDY1_9BACT</name>
<feature type="chain" id="PRO_5046407271" evidence="4">
    <location>
        <begin position="22"/>
        <end position="211"/>
    </location>
</feature>
<dbReference type="Proteomes" id="UP000830401">
    <property type="component" value="Plasmid unnamed3"/>
</dbReference>